<reference evidence="1 2" key="1">
    <citation type="journal article" date="2014" name="Nat. Genet.">
        <title>Genome sequence of the hot pepper provides insights into the evolution of pungency in Capsicum species.</title>
        <authorList>
            <person name="Kim S."/>
            <person name="Park M."/>
            <person name="Yeom S.I."/>
            <person name="Kim Y.M."/>
            <person name="Lee J.M."/>
            <person name="Lee H.A."/>
            <person name="Seo E."/>
            <person name="Choi J."/>
            <person name="Cheong K."/>
            <person name="Kim K.T."/>
            <person name="Jung K."/>
            <person name="Lee G.W."/>
            <person name="Oh S.K."/>
            <person name="Bae C."/>
            <person name="Kim S.B."/>
            <person name="Lee H.Y."/>
            <person name="Kim S.Y."/>
            <person name="Kim M.S."/>
            <person name="Kang B.C."/>
            <person name="Jo Y.D."/>
            <person name="Yang H.B."/>
            <person name="Jeong H.J."/>
            <person name="Kang W.H."/>
            <person name="Kwon J.K."/>
            <person name="Shin C."/>
            <person name="Lim J.Y."/>
            <person name="Park J.H."/>
            <person name="Huh J.H."/>
            <person name="Kim J.S."/>
            <person name="Kim B.D."/>
            <person name="Cohen O."/>
            <person name="Paran I."/>
            <person name="Suh M.C."/>
            <person name="Lee S.B."/>
            <person name="Kim Y.K."/>
            <person name="Shin Y."/>
            <person name="Noh S.J."/>
            <person name="Park J."/>
            <person name="Seo Y.S."/>
            <person name="Kwon S.Y."/>
            <person name="Kim H.A."/>
            <person name="Park J.M."/>
            <person name="Kim H.J."/>
            <person name="Choi S.B."/>
            <person name="Bosland P.W."/>
            <person name="Reeves G."/>
            <person name="Jo S.H."/>
            <person name="Lee B.W."/>
            <person name="Cho H.T."/>
            <person name="Choi H.S."/>
            <person name="Lee M.S."/>
            <person name="Yu Y."/>
            <person name="Do Choi Y."/>
            <person name="Park B.S."/>
            <person name="van Deynze A."/>
            <person name="Ashrafi H."/>
            <person name="Hill T."/>
            <person name="Kim W.T."/>
            <person name="Pai H.S."/>
            <person name="Ahn H.K."/>
            <person name="Yeam I."/>
            <person name="Giovannoni J.J."/>
            <person name="Rose J.K."/>
            <person name="Sorensen I."/>
            <person name="Lee S.J."/>
            <person name="Kim R.W."/>
            <person name="Choi I.Y."/>
            <person name="Choi B.S."/>
            <person name="Lim J.S."/>
            <person name="Lee Y.H."/>
            <person name="Choi D."/>
        </authorList>
    </citation>
    <scope>NUCLEOTIDE SEQUENCE [LARGE SCALE GENOMIC DNA]</scope>
    <source>
        <strain evidence="2">cv. CM334</strain>
    </source>
</reference>
<organism evidence="1 2">
    <name type="scientific">Capsicum annuum</name>
    <name type="common">Capsicum pepper</name>
    <dbReference type="NCBI Taxonomy" id="4072"/>
    <lineage>
        <taxon>Eukaryota</taxon>
        <taxon>Viridiplantae</taxon>
        <taxon>Streptophyta</taxon>
        <taxon>Embryophyta</taxon>
        <taxon>Tracheophyta</taxon>
        <taxon>Spermatophyta</taxon>
        <taxon>Magnoliopsida</taxon>
        <taxon>eudicotyledons</taxon>
        <taxon>Gunneridae</taxon>
        <taxon>Pentapetalae</taxon>
        <taxon>asterids</taxon>
        <taxon>lamiids</taxon>
        <taxon>Solanales</taxon>
        <taxon>Solanaceae</taxon>
        <taxon>Solanoideae</taxon>
        <taxon>Capsiceae</taxon>
        <taxon>Capsicum</taxon>
    </lineage>
</organism>
<keyword evidence="2" id="KW-1185">Reference proteome</keyword>
<evidence type="ECO:0000313" key="2">
    <source>
        <dbReference type="Proteomes" id="UP000222542"/>
    </source>
</evidence>
<dbReference type="EMBL" id="AYRZ02000006">
    <property type="protein sequence ID" value="PHT77646.1"/>
    <property type="molecule type" value="Genomic_DNA"/>
</dbReference>
<gene>
    <name evidence="1" type="ORF">T459_15698</name>
</gene>
<evidence type="ECO:0000313" key="1">
    <source>
        <dbReference type="EMBL" id="PHT77646.1"/>
    </source>
</evidence>
<dbReference type="InterPro" id="IPR032675">
    <property type="entry name" value="LRR_dom_sf"/>
</dbReference>
<dbReference type="Gene3D" id="3.80.10.10">
    <property type="entry name" value="Ribonuclease Inhibitor"/>
    <property type="match status" value="1"/>
</dbReference>
<dbReference type="Proteomes" id="UP000222542">
    <property type="component" value="Unassembled WGS sequence"/>
</dbReference>
<comment type="caution">
    <text evidence="1">The sequence shown here is derived from an EMBL/GenBank/DDBJ whole genome shotgun (WGS) entry which is preliminary data.</text>
</comment>
<name>A0A2G2Z6M0_CAPAN</name>
<accession>A0A2G2Z6M0</accession>
<dbReference type="Gramene" id="PHT77646">
    <property type="protein sequence ID" value="PHT77646"/>
    <property type="gene ID" value="T459_15698"/>
</dbReference>
<reference evidence="1 2" key="2">
    <citation type="journal article" date="2017" name="Genome Biol.">
        <title>New reference genome sequences of hot pepper reveal the massive evolution of plant disease-resistance genes by retroduplication.</title>
        <authorList>
            <person name="Kim S."/>
            <person name="Park J."/>
            <person name="Yeom S.I."/>
            <person name="Kim Y.M."/>
            <person name="Seo E."/>
            <person name="Kim K.T."/>
            <person name="Kim M.S."/>
            <person name="Lee J.M."/>
            <person name="Cheong K."/>
            <person name="Shin H.S."/>
            <person name="Kim S.B."/>
            <person name="Han K."/>
            <person name="Lee J."/>
            <person name="Park M."/>
            <person name="Lee H.A."/>
            <person name="Lee H.Y."/>
            <person name="Lee Y."/>
            <person name="Oh S."/>
            <person name="Lee J.H."/>
            <person name="Choi E."/>
            <person name="Choi E."/>
            <person name="Lee S.E."/>
            <person name="Jeon J."/>
            <person name="Kim H."/>
            <person name="Choi G."/>
            <person name="Song H."/>
            <person name="Lee J."/>
            <person name="Lee S.C."/>
            <person name="Kwon J.K."/>
            <person name="Lee H.Y."/>
            <person name="Koo N."/>
            <person name="Hong Y."/>
            <person name="Kim R.W."/>
            <person name="Kang W.H."/>
            <person name="Huh J.H."/>
            <person name="Kang B.C."/>
            <person name="Yang T.J."/>
            <person name="Lee Y.H."/>
            <person name="Bennetzen J.L."/>
            <person name="Choi D."/>
        </authorList>
    </citation>
    <scope>NUCLEOTIDE SEQUENCE [LARGE SCALE GENOMIC DNA]</scope>
    <source>
        <strain evidence="2">cv. CM334</strain>
    </source>
</reference>
<dbReference type="AlphaFoldDB" id="A0A2G2Z6M0"/>
<sequence length="95" mass="10852">MLQSWRQMQSLWMSNCSVCFEACKLLSQKLPGLNVEVIDNRGHPDTRPESFPVEELSYTGQCQEGETDKLAYGTEDADLLFDFLLDHQIRESAIP</sequence>
<protein>
    <submittedName>
        <fullName evidence="1">Uncharacterized protein</fullName>
    </submittedName>
</protein>
<proteinExistence type="predicted"/>